<reference evidence="2 3" key="1">
    <citation type="submission" date="2019-07" db="EMBL/GenBank/DDBJ databases">
        <title>Whole genome shotgun sequence of Acetobacter nitrogenifigens NBRC 105050.</title>
        <authorList>
            <person name="Hosoyama A."/>
            <person name="Uohara A."/>
            <person name="Ohji S."/>
            <person name="Ichikawa N."/>
        </authorList>
    </citation>
    <scope>NUCLEOTIDE SEQUENCE [LARGE SCALE GENOMIC DNA]</scope>
    <source>
        <strain evidence="2 3">NBRC 105050</strain>
    </source>
</reference>
<dbReference type="RefSeq" id="WP_051292467.1">
    <property type="nucleotide sequence ID" value="NZ_AUBI01000022.1"/>
</dbReference>
<dbReference type="Pfam" id="PF11162">
    <property type="entry name" value="DUF2946"/>
    <property type="match status" value="1"/>
</dbReference>
<dbReference type="EMBL" id="BJYF01000034">
    <property type="protein sequence ID" value="GEN61384.1"/>
    <property type="molecule type" value="Genomic_DNA"/>
</dbReference>
<dbReference type="Proteomes" id="UP000321635">
    <property type="component" value="Unassembled WGS sequence"/>
</dbReference>
<comment type="caution">
    <text evidence="2">The sequence shown here is derived from an EMBL/GenBank/DDBJ whole genome shotgun (WGS) entry which is preliminary data.</text>
</comment>
<keyword evidence="3" id="KW-1185">Reference proteome</keyword>
<organism evidence="2 3">
    <name type="scientific">Acetobacter nitrogenifigens DSM 23921 = NBRC 105050</name>
    <dbReference type="NCBI Taxonomy" id="1120919"/>
    <lineage>
        <taxon>Bacteria</taxon>
        <taxon>Pseudomonadati</taxon>
        <taxon>Pseudomonadota</taxon>
        <taxon>Alphaproteobacteria</taxon>
        <taxon>Acetobacterales</taxon>
        <taxon>Acetobacteraceae</taxon>
        <taxon>Acetobacter</taxon>
    </lineage>
</organism>
<dbReference type="InterPro" id="IPR021333">
    <property type="entry name" value="DUF2946"/>
</dbReference>
<accession>A0A511XEK9</accession>
<name>A0A511XEK9_9PROT</name>
<sequence>MLVVCALIELMGQLTLQSRALPDEMPRATFERLTGLQIGPADADVTDVVMMDSDMPAMKMADMSDMGGTSRPHHHHDGYCPLCPLLHLPIVVLAFGLAVLLAFLRVCYSPYLTEKVSFLGYRMDRVHPPSTGPPIFS</sequence>
<keyword evidence="1" id="KW-1133">Transmembrane helix</keyword>
<evidence type="ECO:0000256" key="1">
    <source>
        <dbReference type="SAM" id="Phobius"/>
    </source>
</evidence>
<keyword evidence="1" id="KW-0812">Transmembrane</keyword>
<gene>
    <name evidence="2" type="ORF">ANI02nite_32680</name>
</gene>
<evidence type="ECO:0008006" key="4">
    <source>
        <dbReference type="Google" id="ProtNLM"/>
    </source>
</evidence>
<protein>
    <recommendedName>
        <fullName evidence="4">DUF2946 domain-containing protein</fullName>
    </recommendedName>
</protein>
<feature type="transmembrane region" description="Helical" evidence="1">
    <location>
        <begin position="86"/>
        <end position="108"/>
    </location>
</feature>
<dbReference type="OrthoDB" id="7277308at2"/>
<proteinExistence type="predicted"/>
<keyword evidence="1" id="KW-0472">Membrane</keyword>
<dbReference type="AlphaFoldDB" id="A0A511XEK9"/>
<evidence type="ECO:0000313" key="3">
    <source>
        <dbReference type="Proteomes" id="UP000321635"/>
    </source>
</evidence>
<evidence type="ECO:0000313" key="2">
    <source>
        <dbReference type="EMBL" id="GEN61384.1"/>
    </source>
</evidence>